<dbReference type="STRING" id="585531.HMPREF0063_10995"/>
<gene>
    <name evidence="3" type="ORF">HMPREF0063_10995</name>
</gene>
<keyword evidence="2" id="KW-0732">Signal</keyword>
<keyword evidence="4" id="KW-1185">Reference proteome</keyword>
<evidence type="ECO:0000313" key="3">
    <source>
        <dbReference type="EMBL" id="EFQ84279.1"/>
    </source>
</evidence>
<organism evidence="3 4">
    <name type="scientific">Aeromicrobium marinum DSM 15272</name>
    <dbReference type="NCBI Taxonomy" id="585531"/>
    <lineage>
        <taxon>Bacteria</taxon>
        <taxon>Bacillati</taxon>
        <taxon>Actinomycetota</taxon>
        <taxon>Actinomycetes</taxon>
        <taxon>Propionibacteriales</taxon>
        <taxon>Nocardioidaceae</taxon>
        <taxon>Aeromicrobium</taxon>
    </lineage>
</organism>
<comment type="caution">
    <text evidence="3">The sequence shown here is derived from an EMBL/GenBank/DDBJ whole genome shotgun (WGS) entry which is preliminary data.</text>
</comment>
<proteinExistence type="predicted"/>
<evidence type="ECO:0000256" key="2">
    <source>
        <dbReference type="SAM" id="SignalP"/>
    </source>
</evidence>
<dbReference type="RefSeq" id="WP_007078017.1">
    <property type="nucleotide sequence ID" value="NZ_CM001024.1"/>
</dbReference>
<accession>E2S909</accession>
<evidence type="ECO:0000256" key="1">
    <source>
        <dbReference type="SAM" id="MobiDB-lite"/>
    </source>
</evidence>
<feature type="signal peptide" evidence="2">
    <location>
        <begin position="1"/>
        <end position="19"/>
    </location>
</feature>
<feature type="chain" id="PRO_5003164749" description="Lipoprotein" evidence="2">
    <location>
        <begin position="20"/>
        <end position="279"/>
    </location>
</feature>
<protein>
    <recommendedName>
        <fullName evidence="5">Lipoprotein</fullName>
    </recommendedName>
</protein>
<dbReference type="PROSITE" id="PS51257">
    <property type="entry name" value="PROKAR_LIPOPROTEIN"/>
    <property type="match status" value="1"/>
</dbReference>
<feature type="compositionally biased region" description="Basic and acidic residues" evidence="1">
    <location>
        <begin position="257"/>
        <end position="268"/>
    </location>
</feature>
<dbReference type="AlphaFoldDB" id="E2S909"/>
<dbReference type="Proteomes" id="UP000003111">
    <property type="component" value="Unassembled WGS sequence"/>
</dbReference>
<evidence type="ECO:0008006" key="5">
    <source>
        <dbReference type="Google" id="ProtNLM"/>
    </source>
</evidence>
<dbReference type="OrthoDB" id="9987688at2"/>
<sequence>MNRLSIAVAVACLVLTAAACSSDDEPAGVPSSGGADDLAAASGPFAEAVAELRDLPEVDPTSVDPPVPPADVDPTVFLANSQWALDLAVDAHDERWWDSPPNGDVLPQHLAAGVPPAMQNYIAGFEQFDSDLPYTQEFVDHFAADTQPTGPMRIVSARWAAEPTEFATMARLETVAVVDLGGADAARPVVIVRSAAIGTTELFGGLGSYSWGFTTDVYGHDPCVLARDGVITPAEDPDGDVTLVTALIERLTSTEELEPREVDNRPLEESVAEACGSSS</sequence>
<dbReference type="EMBL" id="ACLF03000003">
    <property type="protein sequence ID" value="EFQ84279.1"/>
    <property type="molecule type" value="Genomic_DNA"/>
</dbReference>
<feature type="region of interest" description="Disordered" evidence="1">
    <location>
        <begin position="255"/>
        <end position="279"/>
    </location>
</feature>
<evidence type="ECO:0000313" key="4">
    <source>
        <dbReference type="Proteomes" id="UP000003111"/>
    </source>
</evidence>
<dbReference type="HOGENOM" id="CLU_996176_0_0_11"/>
<reference evidence="3" key="1">
    <citation type="submission" date="2010-08" db="EMBL/GenBank/DDBJ databases">
        <authorList>
            <person name="Muzny D."/>
            <person name="Qin X."/>
            <person name="Buhay C."/>
            <person name="Dugan-Rocha S."/>
            <person name="Ding Y."/>
            <person name="Chen G."/>
            <person name="Hawes A."/>
            <person name="Holder M."/>
            <person name="Jhangiani S."/>
            <person name="Johnson A."/>
            <person name="Khan Z."/>
            <person name="Li Z."/>
            <person name="Liu W."/>
            <person name="Liu X."/>
            <person name="Perez L."/>
            <person name="Shen H."/>
            <person name="Wang Q."/>
            <person name="Watt J."/>
            <person name="Xi L."/>
            <person name="Xin Y."/>
            <person name="Zhou J."/>
            <person name="Deng J."/>
            <person name="Jiang H."/>
            <person name="Liu Y."/>
            <person name="Qu J."/>
            <person name="Song X.-Z."/>
            <person name="Zhang L."/>
            <person name="Villasana D."/>
            <person name="Johnson A."/>
            <person name="Liu J."/>
            <person name="Liyanage D."/>
            <person name="Lorensuhewa L."/>
            <person name="Robinson T."/>
            <person name="Song A."/>
            <person name="Song B.-B."/>
            <person name="Dinh H."/>
            <person name="Thornton R."/>
            <person name="Coyle M."/>
            <person name="Francisco L."/>
            <person name="Jackson L."/>
            <person name="Javaid M."/>
            <person name="Korchina V."/>
            <person name="Kovar C."/>
            <person name="Mata R."/>
            <person name="Mathew T."/>
            <person name="Ngo R."/>
            <person name="Nguyen L."/>
            <person name="Nguyen N."/>
            <person name="Okwuonu G."/>
            <person name="Ongeri F."/>
            <person name="Pham C."/>
            <person name="Simmons D."/>
            <person name="Wilczek-Boney K."/>
            <person name="Hale W."/>
            <person name="Jakkamsetti A."/>
            <person name="Pham P."/>
            <person name="Ruth R."/>
            <person name="San Lucas F."/>
            <person name="Warren J."/>
            <person name="Zhang J."/>
            <person name="Zhao Z."/>
            <person name="Zhou C."/>
            <person name="Zhu D."/>
            <person name="Lee S."/>
            <person name="Bess C."/>
            <person name="Blankenburg K."/>
            <person name="Forbes L."/>
            <person name="Fu Q."/>
            <person name="Gubbala S."/>
            <person name="Hirani K."/>
            <person name="Jayaseelan J.C."/>
            <person name="Lara F."/>
            <person name="Munidasa M."/>
            <person name="Palculict T."/>
            <person name="Patil S."/>
            <person name="Pu L.-L."/>
            <person name="Saada N."/>
            <person name="Tang L."/>
            <person name="Weissenberger G."/>
            <person name="Zhu Y."/>
            <person name="Hemphill L."/>
            <person name="Shang Y."/>
            <person name="Youmans B."/>
            <person name="Ayvaz T."/>
            <person name="Ross M."/>
            <person name="Santibanez J."/>
            <person name="Aqrawi P."/>
            <person name="Gross S."/>
            <person name="Joshi V."/>
            <person name="Fowler G."/>
            <person name="Nazareth L."/>
            <person name="Reid J."/>
            <person name="Worley K."/>
            <person name="Petrosino J."/>
            <person name="Highlander S."/>
            <person name="Gibbs R."/>
        </authorList>
    </citation>
    <scope>NUCLEOTIDE SEQUENCE [LARGE SCALE GENOMIC DNA]</scope>
    <source>
        <strain evidence="3">DSM 15272</strain>
    </source>
</reference>
<name>E2S909_9ACTN</name>